<dbReference type="EMBL" id="BSYO01000017">
    <property type="protein sequence ID" value="GMH16873.1"/>
    <property type="molecule type" value="Genomic_DNA"/>
</dbReference>
<dbReference type="AlphaFoldDB" id="A0AAD3XTN9"/>
<accession>A0AAD3XTN9</accession>
<sequence>METSTQEVGGRDSPKIFCEEVGEEPQRASDTADGEPNPDTTGATGGNEGGDASLEGSKHCERSKRAETGPEDEGETQRHRGGKDGGRLSFANESEDFKVGRRVGEPPEAERRAAAQRLS</sequence>
<comment type="caution">
    <text evidence="2">The sequence shown here is derived from an EMBL/GenBank/DDBJ whole genome shotgun (WGS) entry which is preliminary data.</text>
</comment>
<feature type="compositionally biased region" description="Basic and acidic residues" evidence="1">
    <location>
        <begin position="95"/>
        <end position="113"/>
    </location>
</feature>
<feature type="compositionally biased region" description="Basic and acidic residues" evidence="1">
    <location>
        <begin position="75"/>
        <end position="86"/>
    </location>
</feature>
<evidence type="ECO:0000313" key="2">
    <source>
        <dbReference type="EMBL" id="GMH16873.1"/>
    </source>
</evidence>
<feature type="compositionally biased region" description="Basic and acidic residues" evidence="1">
    <location>
        <begin position="9"/>
        <end position="18"/>
    </location>
</feature>
<feature type="compositionally biased region" description="Basic and acidic residues" evidence="1">
    <location>
        <begin position="56"/>
        <end position="68"/>
    </location>
</feature>
<protein>
    <submittedName>
        <fullName evidence="2">Uncharacterized protein</fullName>
    </submittedName>
</protein>
<gene>
    <name evidence="2" type="ORF">Nepgr_018714</name>
</gene>
<reference evidence="2" key="1">
    <citation type="submission" date="2023-05" db="EMBL/GenBank/DDBJ databases">
        <title>Nepenthes gracilis genome sequencing.</title>
        <authorList>
            <person name="Fukushima K."/>
        </authorList>
    </citation>
    <scope>NUCLEOTIDE SEQUENCE</scope>
    <source>
        <strain evidence="2">SING2019-196</strain>
    </source>
</reference>
<dbReference type="Proteomes" id="UP001279734">
    <property type="component" value="Unassembled WGS sequence"/>
</dbReference>
<name>A0AAD3XTN9_NEPGR</name>
<keyword evidence="3" id="KW-1185">Reference proteome</keyword>
<feature type="region of interest" description="Disordered" evidence="1">
    <location>
        <begin position="1"/>
        <end position="119"/>
    </location>
</feature>
<evidence type="ECO:0000313" key="3">
    <source>
        <dbReference type="Proteomes" id="UP001279734"/>
    </source>
</evidence>
<evidence type="ECO:0000256" key="1">
    <source>
        <dbReference type="SAM" id="MobiDB-lite"/>
    </source>
</evidence>
<proteinExistence type="predicted"/>
<organism evidence="2 3">
    <name type="scientific">Nepenthes gracilis</name>
    <name type="common">Slender pitcher plant</name>
    <dbReference type="NCBI Taxonomy" id="150966"/>
    <lineage>
        <taxon>Eukaryota</taxon>
        <taxon>Viridiplantae</taxon>
        <taxon>Streptophyta</taxon>
        <taxon>Embryophyta</taxon>
        <taxon>Tracheophyta</taxon>
        <taxon>Spermatophyta</taxon>
        <taxon>Magnoliopsida</taxon>
        <taxon>eudicotyledons</taxon>
        <taxon>Gunneridae</taxon>
        <taxon>Pentapetalae</taxon>
        <taxon>Caryophyllales</taxon>
        <taxon>Nepenthaceae</taxon>
        <taxon>Nepenthes</taxon>
    </lineage>
</organism>